<evidence type="ECO:0000313" key="3">
    <source>
        <dbReference type="Proteomes" id="UP001229421"/>
    </source>
</evidence>
<organism evidence="2 3">
    <name type="scientific">Tagetes erecta</name>
    <name type="common">African marigold</name>
    <dbReference type="NCBI Taxonomy" id="13708"/>
    <lineage>
        <taxon>Eukaryota</taxon>
        <taxon>Viridiplantae</taxon>
        <taxon>Streptophyta</taxon>
        <taxon>Embryophyta</taxon>
        <taxon>Tracheophyta</taxon>
        <taxon>Spermatophyta</taxon>
        <taxon>Magnoliopsida</taxon>
        <taxon>eudicotyledons</taxon>
        <taxon>Gunneridae</taxon>
        <taxon>Pentapetalae</taxon>
        <taxon>asterids</taxon>
        <taxon>campanulids</taxon>
        <taxon>Asterales</taxon>
        <taxon>Asteraceae</taxon>
        <taxon>Asteroideae</taxon>
        <taxon>Heliantheae alliance</taxon>
        <taxon>Tageteae</taxon>
        <taxon>Tagetes</taxon>
    </lineage>
</organism>
<protein>
    <recommendedName>
        <fullName evidence="1">STICHEL DnaA-N-like alpha-beta domain-containing protein</fullName>
    </recommendedName>
</protein>
<accession>A0AAD8L4I5</accession>
<comment type="caution">
    <text evidence="2">The sequence shown here is derived from an EMBL/GenBank/DDBJ whole genome shotgun (WGS) entry which is preliminary data.</text>
</comment>
<dbReference type="EMBL" id="JAUHHV010000002">
    <property type="protein sequence ID" value="KAK1431802.1"/>
    <property type="molecule type" value="Genomic_DNA"/>
</dbReference>
<keyword evidence="3" id="KW-1185">Reference proteome</keyword>
<reference evidence="2" key="1">
    <citation type="journal article" date="2023" name="bioRxiv">
        <title>Improved chromosome-level genome assembly for marigold (Tagetes erecta).</title>
        <authorList>
            <person name="Jiang F."/>
            <person name="Yuan L."/>
            <person name="Wang S."/>
            <person name="Wang H."/>
            <person name="Xu D."/>
            <person name="Wang A."/>
            <person name="Fan W."/>
        </authorList>
    </citation>
    <scope>NUCLEOTIDE SEQUENCE</scope>
    <source>
        <strain evidence="2">WSJ</strain>
        <tissue evidence="2">Leaf</tissue>
    </source>
</reference>
<dbReference type="AlphaFoldDB" id="A0AAD8L4I5"/>
<gene>
    <name evidence="2" type="ORF">QVD17_08481</name>
</gene>
<dbReference type="Pfam" id="PF23007">
    <property type="entry name" value="DnaA_N-like_STI"/>
    <property type="match status" value="1"/>
</dbReference>
<evidence type="ECO:0000313" key="2">
    <source>
        <dbReference type="EMBL" id="KAK1431802.1"/>
    </source>
</evidence>
<sequence length="223" mass="25472">MESGVEPLTLMSQLATVITDILAGSYNFMKERPKRKFFRQQALSKEDMEKLRLTLKKLFEAEKQLRTIHHSPMGLNNGGRRDGSRKSNFEYGEIAGIQRNFLKNVGNSKMKERLYQQEIEEIWLEVLEINQINIIKEFLYHEGKMISLSFGAAPTVQLNFTSHVTKSKAEKFKIHILKALAVGDFISAKNQEDPIDMQCKDKLLLQIVIASSSAALKGITPKW</sequence>
<name>A0AAD8L4I5_TARER</name>
<dbReference type="Proteomes" id="UP001229421">
    <property type="component" value="Unassembled WGS sequence"/>
</dbReference>
<proteinExistence type="predicted"/>
<feature type="domain" description="STICHEL DnaA-N-like alpha-beta" evidence="1">
    <location>
        <begin position="114"/>
        <end position="180"/>
    </location>
</feature>
<dbReference type="InterPro" id="IPR054506">
    <property type="entry name" value="DnaA_N-like_STI"/>
</dbReference>
<evidence type="ECO:0000259" key="1">
    <source>
        <dbReference type="Pfam" id="PF23007"/>
    </source>
</evidence>